<name>A0AAE4JXD1_9CYAN</name>
<evidence type="ECO:0000313" key="3">
    <source>
        <dbReference type="EMBL" id="MDS3859724.1"/>
    </source>
</evidence>
<evidence type="ECO:0000256" key="1">
    <source>
        <dbReference type="ARBA" id="ARBA00004141"/>
    </source>
</evidence>
<evidence type="ECO:0000313" key="4">
    <source>
        <dbReference type="Proteomes" id="UP001268256"/>
    </source>
</evidence>
<organism evidence="3 4">
    <name type="scientific">Pseudocalidococcus azoricus BACA0444</name>
    <dbReference type="NCBI Taxonomy" id="2918990"/>
    <lineage>
        <taxon>Bacteria</taxon>
        <taxon>Bacillati</taxon>
        <taxon>Cyanobacteriota</taxon>
        <taxon>Cyanophyceae</taxon>
        <taxon>Acaryochloridales</taxon>
        <taxon>Thermosynechococcaceae</taxon>
        <taxon>Pseudocalidococcus</taxon>
        <taxon>Pseudocalidococcus azoricus</taxon>
    </lineage>
</organism>
<keyword evidence="4" id="KW-1185">Reference proteome</keyword>
<dbReference type="SUPFAM" id="SSF81653">
    <property type="entry name" value="Calcium ATPase, transduction domain A"/>
    <property type="match status" value="1"/>
</dbReference>
<evidence type="ECO:0000259" key="2">
    <source>
        <dbReference type="Pfam" id="PF00122"/>
    </source>
</evidence>
<proteinExistence type="predicted"/>
<sequence length="591" mass="64053">MDYQVLHHSPGRLRLHIHRLRHDRAYGQTVENLVLALPIVLGARLNRLAASLVVHYYTPGLAPGHAETLVAKCLDQADITHPLVPTEPFPTPSATAIRDWEAEVEAERPPESDWERLGFPLMSLTLALLAAPGEIPPLVVGIAVLAGAWPWFQRTQTRWATEQSVSVDLLDTLWLGLHTLNGEFIAPALKTSLTSARADLRDHGQEFSPYPSFLLNPEQLLTIERNQEHIELTTVELQLGDRLWIEAGQIIPVDGPIVAGAGMLGLVHQGQTLTTISVAPGQFVYAGSQLLSGQIQVTTTRIGWQTRIGLVTELRQAEPVYDSQLAQAQAQFAHQAVLPTLVLSGCVLAATGNLAPALAPLQLDFGSGIQLSLRTVFLSALIAAAQAGVYIPSAASLECLAHLEVLVVDQRGLALTPLEMRELEHLAAHNGLQLFTITGLADLDSLMALDQTRGIGVITGPGQAFDYSPDWLRIFWGSHTIHPQEPEIVILEPTVRKLHWAITIAHQALARAYQNTTLISLPNLIIVAAGVMTGLSPVVNVLTNNATAFLVEFLPQPPFLPPPARTSLLPLPGPGTVAQNLPEHKKKVKLS</sequence>
<dbReference type="EMBL" id="JAVMIP010000002">
    <property type="protein sequence ID" value="MDS3859724.1"/>
    <property type="molecule type" value="Genomic_DNA"/>
</dbReference>
<accession>A0AAE4JXD1</accession>
<dbReference type="Gene3D" id="2.70.150.10">
    <property type="entry name" value="Calcium-transporting ATPase, cytoplasmic transduction domain A"/>
    <property type="match status" value="1"/>
</dbReference>
<dbReference type="AlphaFoldDB" id="A0AAE4JXD1"/>
<comment type="caution">
    <text evidence="3">The sequence shown here is derived from an EMBL/GenBank/DDBJ whole genome shotgun (WGS) entry which is preliminary data.</text>
</comment>
<gene>
    <name evidence="3" type="ORF">RIF25_02770</name>
</gene>
<dbReference type="InterPro" id="IPR059000">
    <property type="entry name" value="ATPase_P-type_domA"/>
</dbReference>
<dbReference type="Proteomes" id="UP001268256">
    <property type="component" value="Unassembled WGS sequence"/>
</dbReference>
<reference evidence="4" key="1">
    <citation type="submission" date="2023-07" db="EMBL/GenBank/DDBJ databases">
        <authorList>
            <person name="Luz R."/>
            <person name="Cordeiro R."/>
            <person name="Fonseca A."/>
            <person name="Goncalves V."/>
        </authorList>
    </citation>
    <scope>NUCLEOTIDE SEQUENCE [LARGE SCALE GENOMIC DNA]</scope>
    <source>
        <strain evidence="4">BACA0444</strain>
    </source>
</reference>
<dbReference type="RefSeq" id="WP_322877032.1">
    <property type="nucleotide sequence ID" value="NZ_JAVMIP010000002.1"/>
</dbReference>
<protein>
    <recommendedName>
        <fullName evidence="2">P-type ATPase A domain-containing protein</fullName>
    </recommendedName>
</protein>
<dbReference type="Pfam" id="PF00122">
    <property type="entry name" value="E1-E2_ATPase"/>
    <property type="match status" value="1"/>
</dbReference>
<dbReference type="InterPro" id="IPR008250">
    <property type="entry name" value="ATPase_P-typ_transduc_dom_A_sf"/>
</dbReference>
<feature type="domain" description="P-type ATPase A" evidence="2">
    <location>
        <begin position="222"/>
        <end position="314"/>
    </location>
</feature>
<comment type="subcellular location">
    <subcellularLocation>
        <location evidence="1">Membrane</location>
        <topology evidence="1">Multi-pass membrane protein</topology>
    </subcellularLocation>
</comment>